<keyword evidence="3 10" id="KW-0808">Transferase</keyword>
<keyword evidence="13" id="KW-1185">Reference proteome</keyword>
<keyword evidence="7 10" id="KW-0472">Membrane</keyword>
<dbReference type="InterPro" id="IPR014371">
    <property type="entry name" value="Oat_ACAT_DAG_ARE"/>
</dbReference>
<dbReference type="PANTHER" id="PTHR10408:SF9">
    <property type="entry name" value="STEROL O-ACYLTRANSFERASE 2-RELATED"/>
    <property type="match status" value="1"/>
</dbReference>
<feature type="transmembrane region" description="Helical" evidence="11">
    <location>
        <begin position="57"/>
        <end position="80"/>
    </location>
</feature>
<dbReference type="Pfam" id="PF03062">
    <property type="entry name" value="MBOAT"/>
    <property type="match status" value="1"/>
</dbReference>
<feature type="transmembrane region" description="Helical" evidence="11">
    <location>
        <begin position="20"/>
        <end position="37"/>
    </location>
</feature>
<protein>
    <recommendedName>
        <fullName evidence="10">O-acyltransferase</fullName>
    </recommendedName>
</protein>
<evidence type="ECO:0000256" key="10">
    <source>
        <dbReference type="PIRNR" id="PIRNR000439"/>
    </source>
</evidence>
<evidence type="ECO:0000313" key="13">
    <source>
        <dbReference type="Proteomes" id="UP000818624"/>
    </source>
</evidence>
<dbReference type="GO" id="GO:0004772">
    <property type="term" value="F:sterol O-acyltransferase activity"/>
    <property type="evidence" value="ECO:0007669"/>
    <property type="project" value="UniProtKB-EC"/>
</dbReference>
<evidence type="ECO:0000256" key="1">
    <source>
        <dbReference type="ARBA" id="ARBA00004477"/>
    </source>
</evidence>
<comment type="function">
    <text evidence="9">Sterol O-acyltransferase that catalyzes the formation of stery esters.</text>
</comment>
<dbReference type="PANTHER" id="PTHR10408">
    <property type="entry name" value="STEROL O-ACYLTRANSFERASE"/>
    <property type="match status" value="1"/>
</dbReference>
<evidence type="ECO:0000256" key="11">
    <source>
        <dbReference type="SAM" id="Phobius"/>
    </source>
</evidence>
<keyword evidence="6 11" id="KW-1133">Transmembrane helix</keyword>
<dbReference type="EMBL" id="CP046237">
    <property type="protein sequence ID" value="WFD49236.1"/>
    <property type="molecule type" value="Genomic_DNA"/>
</dbReference>
<evidence type="ECO:0000256" key="5">
    <source>
        <dbReference type="ARBA" id="ARBA00022824"/>
    </source>
</evidence>
<accession>A0ABY8EV00</accession>
<name>A0ABY8EV00_MALFU</name>
<comment type="similarity">
    <text evidence="2 10">Belongs to the membrane-bound acyltransferase family. Sterol o-acyltransferase subfamily.</text>
</comment>
<feature type="transmembrane region" description="Helical" evidence="11">
    <location>
        <begin position="92"/>
        <end position="109"/>
    </location>
</feature>
<organism evidence="12 13">
    <name type="scientific">Malassezia furfur</name>
    <name type="common">Pityriasis versicolor infection agent</name>
    <name type="synonym">Pityrosporum furfur</name>
    <dbReference type="NCBI Taxonomy" id="55194"/>
    <lineage>
        <taxon>Eukaryota</taxon>
        <taxon>Fungi</taxon>
        <taxon>Dikarya</taxon>
        <taxon>Basidiomycota</taxon>
        <taxon>Ustilaginomycotina</taxon>
        <taxon>Malasseziomycetes</taxon>
        <taxon>Malasseziales</taxon>
        <taxon>Malasseziaceae</taxon>
        <taxon>Malassezia</taxon>
    </lineage>
</organism>
<evidence type="ECO:0000256" key="2">
    <source>
        <dbReference type="ARBA" id="ARBA00009010"/>
    </source>
</evidence>
<comment type="subcellular location">
    <subcellularLocation>
        <location evidence="1 10">Endoplasmic reticulum membrane</location>
        <topology evidence="1 10">Multi-pass membrane protein</topology>
    </subcellularLocation>
</comment>
<evidence type="ECO:0000256" key="4">
    <source>
        <dbReference type="ARBA" id="ARBA00022692"/>
    </source>
</evidence>
<evidence type="ECO:0000256" key="6">
    <source>
        <dbReference type="ARBA" id="ARBA00022989"/>
    </source>
</evidence>
<evidence type="ECO:0000256" key="7">
    <source>
        <dbReference type="ARBA" id="ARBA00023136"/>
    </source>
</evidence>
<feature type="transmembrane region" description="Helical" evidence="11">
    <location>
        <begin position="518"/>
        <end position="537"/>
    </location>
</feature>
<dbReference type="InterPro" id="IPR004299">
    <property type="entry name" value="MBOAT_fam"/>
</dbReference>
<keyword evidence="5 10" id="KW-0256">Endoplasmic reticulum</keyword>
<feature type="transmembrane region" description="Helical" evidence="11">
    <location>
        <begin position="463"/>
        <end position="482"/>
    </location>
</feature>
<keyword evidence="4 11" id="KW-0812">Transmembrane</keyword>
<dbReference type="PIRSF" id="PIRSF000439">
    <property type="entry name" value="Oat_ACAT_DAG_ARE"/>
    <property type="match status" value="1"/>
</dbReference>
<evidence type="ECO:0000256" key="9">
    <source>
        <dbReference type="ARBA" id="ARBA00023568"/>
    </source>
</evidence>
<proteinExistence type="inferred from homology"/>
<evidence type="ECO:0000256" key="8">
    <source>
        <dbReference type="ARBA" id="ARBA00023315"/>
    </source>
</evidence>
<feature type="transmembrane region" description="Helical" evidence="11">
    <location>
        <begin position="388"/>
        <end position="409"/>
    </location>
</feature>
<evidence type="ECO:0000256" key="3">
    <source>
        <dbReference type="ARBA" id="ARBA00022679"/>
    </source>
</evidence>
<sequence>MLDRDNAVTSKDTFRGFYTLFWLCVAILVLNLFMQSWHTTGELLSMTFASLMSRDAMMLALSDAVLVSGTFVTVPCVKILHKYRFRYQGRQIIFLWLWHCVMIGMVIAWTRVRAWPWVQSGFFVMHSFVMMMKVHSYMMVNGIMSDAYNDMEVAEAKLVKRLAEFYNTDVNEAWARAVRDSSICPAPSPLAAFDDMPQEDPFEVWASRSMQTGSSMERAHKCLPRLHSQIPRARSPMPEHQRLVAALDHEKLSEHPKKSDVGVKSHDVRDPHPFAWHPDPTTKQLAMQIAQLRELLYPDLDQHNNLGPMWPYNVSIANFWDFQLVPSLVYKLQYPRTDRVRPEYVLERTFALFGTFFVLYVVTVNLIMPVTIDEDNDFTSVFLRLGPPMMLCYLLIFYLMFECICNGFAELTRFADREFYQDWWNSRSMDEFSRKWNRPVHHFLLEHVYVTLIFNWGASKRHAALLTFFFSSILHEIVMIIVSGKVRGYLFMAQMSQYPLILLAQTKFIKNNPTLGNLLFWIGMMIGFPLLNIAYLVF</sequence>
<gene>
    <name evidence="12" type="primary">ARE2</name>
    <name evidence="12" type="ORF">GLX27_003916</name>
</gene>
<dbReference type="Proteomes" id="UP000818624">
    <property type="component" value="Chromosome 4"/>
</dbReference>
<evidence type="ECO:0000313" key="12">
    <source>
        <dbReference type="EMBL" id="WFD49236.1"/>
    </source>
</evidence>
<keyword evidence="8 10" id="KW-0012">Acyltransferase</keyword>
<reference evidence="12 13" key="1">
    <citation type="journal article" date="2020" name="Elife">
        <title>Loss of centromere function drives karyotype evolution in closely related Malassezia species.</title>
        <authorList>
            <person name="Sankaranarayanan S.R."/>
            <person name="Ianiri G."/>
            <person name="Coelho M.A."/>
            <person name="Reza M.H."/>
            <person name="Thimmappa B.C."/>
            <person name="Ganguly P."/>
            <person name="Vadnala R.N."/>
            <person name="Sun S."/>
            <person name="Siddharthan R."/>
            <person name="Tellgren-Roth C."/>
            <person name="Dawson T.L."/>
            <person name="Heitman J."/>
            <person name="Sanyal K."/>
        </authorList>
    </citation>
    <scope>NUCLEOTIDE SEQUENCE [LARGE SCALE GENOMIC DNA]</scope>
    <source>
        <strain evidence="12">CBS14141</strain>
    </source>
</reference>
<feature type="transmembrane region" description="Helical" evidence="11">
    <location>
        <begin position="115"/>
        <end position="134"/>
    </location>
</feature>
<feature type="transmembrane region" description="Helical" evidence="11">
    <location>
        <begin position="349"/>
        <end position="368"/>
    </location>
</feature>